<keyword evidence="1" id="KW-0472">Membrane</keyword>
<keyword evidence="1" id="KW-0812">Transmembrane</keyword>
<dbReference type="PANTHER" id="PTHR30590">
    <property type="entry name" value="INNER MEMBRANE PROTEIN"/>
    <property type="match status" value="1"/>
</dbReference>
<organism evidence="3 4">
    <name type="scientific">Caulobacter ginsengisoli</name>
    <dbReference type="NCBI Taxonomy" id="400775"/>
    <lineage>
        <taxon>Bacteria</taxon>
        <taxon>Pseudomonadati</taxon>
        <taxon>Pseudomonadota</taxon>
        <taxon>Alphaproteobacteria</taxon>
        <taxon>Caulobacterales</taxon>
        <taxon>Caulobacteraceae</taxon>
        <taxon>Caulobacter</taxon>
    </lineage>
</organism>
<keyword evidence="4" id="KW-1185">Reference proteome</keyword>
<feature type="transmembrane region" description="Helical" evidence="1">
    <location>
        <begin position="238"/>
        <end position="258"/>
    </location>
</feature>
<feature type="transmembrane region" description="Helical" evidence="1">
    <location>
        <begin position="102"/>
        <end position="131"/>
    </location>
</feature>
<dbReference type="PANTHER" id="PTHR30590:SF2">
    <property type="entry name" value="INNER MEMBRANE PROTEIN"/>
    <property type="match status" value="1"/>
</dbReference>
<evidence type="ECO:0000256" key="1">
    <source>
        <dbReference type="SAM" id="Phobius"/>
    </source>
</evidence>
<feature type="transmembrane region" description="Helical" evidence="1">
    <location>
        <begin position="18"/>
        <end position="39"/>
    </location>
</feature>
<evidence type="ECO:0000313" key="3">
    <source>
        <dbReference type="EMBL" id="MDQ0464532.1"/>
    </source>
</evidence>
<dbReference type="RefSeq" id="WP_307349271.1">
    <property type="nucleotide sequence ID" value="NZ_JAUSVS010000003.1"/>
</dbReference>
<evidence type="ECO:0000259" key="2">
    <source>
        <dbReference type="Pfam" id="PF04235"/>
    </source>
</evidence>
<comment type="caution">
    <text evidence="3">The sequence shown here is derived from an EMBL/GenBank/DDBJ whole genome shotgun (WGS) entry which is preliminary data.</text>
</comment>
<feature type="transmembrane region" description="Helical" evidence="1">
    <location>
        <begin position="310"/>
        <end position="327"/>
    </location>
</feature>
<dbReference type="InterPro" id="IPR007349">
    <property type="entry name" value="DUF418"/>
</dbReference>
<dbReference type="Pfam" id="PF04235">
    <property type="entry name" value="DUF418"/>
    <property type="match status" value="1"/>
</dbReference>
<feature type="domain" description="DUF418" evidence="2">
    <location>
        <begin position="260"/>
        <end position="415"/>
    </location>
</feature>
<proteinExistence type="predicted"/>
<sequence length="426" mass="46348">MQTAKPERIASLDVMRGVAILGILLINIPVMGFSVAYFADPRLLGWSPADQAVWTYVFQLLDGAERGLLQLLFGASALLLTREAMSPDAPVKSVDTYSRRSLWLIVLGLIHGTLLLWPGDILFLYGLTGLFLPAFRRLKPRTLAVMGFVGLALLGATELPNYLHGREVQAQIVQLDSRPAATPTAADKAIRAEWAEMNGRREALKAGMGAERAQRLGGYGDNLGWATGTWALLNVSPFLYLSFVEAICTMWIGMALFGWGVLQGRRSRRFYLVMMAAGYGLGVSVKLLLARQAIADGFGPVSAGHMLSDVGRLGVAFGHVGLICLAVKSQAGRWLAAPFAAAGRMALTCYVGQSLICCWLLFPGFGLGLWGRFGWAGLETIALGVIAFQLVFCPVWLRLFKMGPLEWLWRRLSYGRTPPVATQAAL</sequence>
<protein>
    <recommendedName>
        <fullName evidence="2">DUF418 domain-containing protein</fullName>
    </recommendedName>
</protein>
<dbReference type="EMBL" id="JAUSVS010000003">
    <property type="protein sequence ID" value="MDQ0464532.1"/>
    <property type="molecule type" value="Genomic_DNA"/>
</dbReference>
<feature type="transmembrane region" description="Helical" evidence="1">
    <location>
        <begin position="374"/>
        <end position="397"/>
    </location>
</feature>
<gene>
    <name evidence="3" type="ORF">QO010_002313</name>
</gene>
<keyword evidence="1" id="KW-1133">Transmembrane helix</keyword>
<feature type="transmembrane region" description="Helical" evidence="1">
    <location>
        <begin position="143"/>
        <end position="163"/>
    </location>
</feature>
<name>A0ABU0IR93_9CAUL</name>
<reference evidence="3 4" key="1">
    <citation type="submission" date="2023-07" db="EMBL/GenBank/DDBJ databases">
        <title>Genomic Encyclopedia of Type Strains, Phase IV (KMG-IV): sequencing the most valuable type-strain genomes for metagenomic binning, comparative biology and taxonomic classification.</title>
        <authorList>
            <person name="Goeker M."/>
        </authorList>
    </citation>
    <scope>NUCLEOTIDE SEQUENCE [LARGE SCALE GENOMIC DNA]</scope>
    <source>
        <strain evidence="3 4">DSM 18695</strain>
    </source>
</reference>
<feature type="transmembrane region" description="Helical" evidence="1">
    <location>
        <begin position="339"/>
        <end position="362"/>
    </location>
</feature>
<dbReference type="Proteomes" id="UP001228905">
    <property type="component" value="Unassembled WGS sequence"/>
</dbReference>
<feature type="transmembrane region" description="Helical" evidence="1">
    <location>
        <begin position="270"/>
        <end position="290"/>
    </location>
</feature>
<dbReference type="InterPro" id="IPR052529">
    <property type="entry name" value="Bact_Transport_Assoc"/>
</dbReference>
<accession>A0ABU0IR93</accession>
<evidence type="ECO:0000313" key="4">
    <source>
        <dbReference type="Proteomes" id="UP001228905"/>
    </source>
</evidence>